<keyword evidence="5 6" id="KW-0472">Membrane</keyword>
<accession>A0A1Y4EIE2</accession>
<evidence type="ECO:0000313" key="7">
    <source>
        <dbReference type="EMBL" id="OUP71045.1"/>
    </source>
</evidence>
<dbReference type="AlphaFoldDB" id="A0A1Y4EIE2"/>
<proteinExistence type="predicted"/>
<feature type="transmembrane region" description="Helical" evidence="6">
    <location>
        <begin position="45"/>
        <end position="67"/>
    </location>
</feature>
<evidence type="ECO:0000256" key="5">
    <source>
        <dbReference type="ARBA" id="ARBA00023136"/>
    </source>
</evidence>
<sequence length="386" mass="41775">MMHMKKSTKRICSLVLIALAVVLLFILDGHKNEQGMLISILQKSAILAIVAVAMNLLNGFTGLFSLGQAGFMSIGAYVTAILMIPVASLDGVYYMNGVAPGIRSMKEAMEAGPAWLQAAYPFLALIAGGLIAAAFAALIGIPVLRLKSDYLAIATLGFSEIIRAVFSSPQMDTITNGSYGLNKVPTFPKLFGLPVLFTPFIIAAVCIALMVLLINSTYGRAFKAIREDEIAAEAMGVNLFKHKQLSFVISSFFTAISGGLLAMFMRSIEAKTFSITLTYDILLIVVIGGIGSVTGSVLSAFLVTASKEWWLRFFDQPLIIGGWEISLFRTGFRMVVFSVLLMVVVLFYRRGLMGDKEFSWDGLVRLLKKPFARRVPAGVKGGAGHE</sequence>
<dbReference type="Pfam" id="PF02653">
    <property type="entry name" value="BPD_transp_2"/>
    <property type="match status" value="1"/>
</dbReference>
<evidence type="ECO:0000313" key="8">
    <source>
        <dbReference type="Proteomes" id="UP000196386"/>
    </source>
</evidence>
<dbReference type="Proteomes" id="UP000196386">
    <property type="component" value="Unassembled WGS sequence"/>
</dbReference>
<keyword evidence="4 6" id="KW-1133">Transmembrane helix</keyword>
<keyword evidence="3 6" id="KW-0812">Transmembrane</keyword>
<dbReference type="InterPro" id="IPR001851">
    <property type="entry name" value="ABC_transp_permease"/>
</dbReference>
<dbReference type="PANTHER" id="PTHR30482:SF10">
    <property type="entry name" value="HIGH-AFFINITY BRANCHED-CHAIN AMINO ACID TRANSPORT PROTEIN BRAE"/>
    <property type="match status" value="1"/>
</dbReference>
<feature type="transmembrane region" description="Helical" evidence="6">
    <location>
        <begin position="325"/>
        <end position="348"/>
    </location>
</feature>
<feature type="transmembrane region" description="Helical" evidence="6">
    <location>
        <begin position="190"/>
        <end position="214"/>
    </location>
</feature>
<reference evidence="8" key="1">
    <citation type="submission" date="2017-04" db="EMBL/GenBank/DDBJ databases">
        <title>Function of individual gut microbiota members based on whole genome sequencing of pure cultures obtained from chicken caecum.</title>
        <authorList>
            <person name="Medvecky M."/>
            <person name="Cejkova D."/>
            <person name="Polansky O."/>
            <person name="Karasova D."/>
            <person name="Kubasova T."/>
            <person name="Cizek A."/>
            <person name="Rychlik I."/>
        </authorList>
    </citation>
    <scope>NUCLEOTIDE SEQUENCE [LARGE SCALE GENOMIC DNA]</scope>
    <source>
        <strain evidence="8">An175</strain>
    </source>
</reference>
<dbReference type="InterPro" id="IPR043428">
    <property type="entry name" value="LivM-like"/>
</dbReference>
<evidence type="ECO:0000256" key="1">
    <source>
        <dbReference type="ARBA" id="ARBA00004651"/>
    </source>
</evidence>
<name>A0A1Y4EIE2_9FIRM</name>
<evidence type="ECO:0000256" key="2">
    <source>
        <dbReference type="ARBA" id="ARBA00022475"/>
    </source>
</evidence>
<feature type="transmembrane region" description="Helical" evidence="6">
    <location>
        <begin position="277"/>
        <end position="305"/>
    </location>
</feature>
<dbReference type="GO" id="GO:0005886">
    <property type="term" value="C:plasma membrane"/>
    <property type="evidence" value="ECO:0007669"/>
    <property type="project" value="UniProtKB-SubCell"/>
</dbReference>
<feature type="transmembrane region" description="Helical" evidence="6">
    <location>
        <begin position="245"/>
        <end position="265"/>
    </location>
</feature>
<organism evidence="7 8">
    <name type="scientific">Anaerotruncus colihominis</name>
    <dbReference type="NCBI Taxonomy" id="169435"/>
    <lineage>
        <taxon>Bacteria</taxon>
        <taxon>Bacillati</taxon>
        <taxon>Bacillota</taxon>
        <taxon>Clostridia</taxon>
        <taxon>Eubacteriales</taxon>
        <taxon>Oscillospiraceae</taxon>
        <taxon>Anaerotruncus</taxon>
    </lineage>
</organism>
<gene>
    <name evidence="7" type="ORF">B5F11_02970</name>
</gene>
<dbReference type="EMBL" id="NFKP01000002">
    <property type="protein sequence ID" value="OUP71045.1"/>
    <property type="molecule type" value="Genomic_DNA"/>
</dbReference>
<evidence type="ECO:0000256" key="6">
    <source>
        <dbReference type="SAM" id="Phobius"/>
    </source>
</evidence>
<evidence type="ECO:0000256" key="3">
    <source>
        <dbReference type="ARBA" id="ARBA00022692"/>
    </source>
</evidence>
<dbReference type="CDD" id="cd06581">
    <property type="entry name" value="TM_PBP1_LivM_like"/>
    <property type="match status" value="1"/>
</dbReference>
<protein>
    <submittedName>
        <fullName evidence="7">Branched-chain amino acid ABC transporter permease</fullName>
    </submittedName>
</protein>
<feature type="transmembrane region" description="Helical" evidence="6">
    <location>
        <begin position="74"/>
        <end position="95"/>
    </location>
</feature>
<evidence type="ECO:0000256" key="4">
    <source>
        <dbReference type="ARBA" id="ARBA00022989"/>
    </source>
</evidence>
<dbReference type="PANTHER" id="PTHR30482">
    <property type="entry name" value="HIGH-AFFINITY BRANCHED-CHAIN AMINO ACID TRANSPORT SYSTEM PERMEASE"/>
    <property type="match status" value="1"/>
</dbReference>
<comment type="caution">
    <text evidence="7">The sequence shown here is derived from an EMBL/GenBank/DDBJ whole genome shotgun (WGS) entry which is preliminary data.</text>
</comment>
<comment type="subcellular location">
    <subcellularLocation>
        <location evidence="1">Cell membrane</location>
        <topology evidence="1">Multi-pass membrane protein</topology>
    </subcellularLocation>
</comment>
<dbReference type="GO" id="GO:0015658">
    <property type="term" value="F:branched-chain amino acid transmembrane transporter activity"/>
    <property type="evidence" value="ECO:0007669"/>
    <property type="project" value="InterPro"/>
</dbReference>
<keyword evidence="2" id="KW-1003">Cell membrane</keyword>
<feature type="transmembrane region" description="Helical" evidence="6">
    <location>
        <begin position="115"/>
        <end position="141"/>
    </location>
</feature>